<dbReference type="InterPro" id="IPR001387">
    <property type="entry name" value="Cro/C1-type_HTH"/>
</dbReference>
<dbReference type="PANTHER" id="PTHR37038">
    <property type="entry name" value="TRANSCRIPTIONAL REGULATOR-RELATED"/>
    <property type="match status" value="1"/>
</dbReference>
<dbReference type="SMART" id="SM00530">
    <property type="entry name" value="HTH_XRE"/>
    <property type="match status" value="1"/>
</dbReference>
<dbReference type="OrthoDB" id="1150409at2"/>
<dbReference type="STRING" id="762845.BCR26_10280"/>
<dbReference type="SUPFAM" id="SSF48452">
    <property type="entry name" value="TPR-like"/>
    <property type="match status" value="1"/>
</dbReference>
<dbReference type="CDD" id="cd00093">
    <property type="entry name" value="HTH_XRE"/>
    <property type="match status" value="1"/>
</dbReference>
<gene>
    <name evidence="2" type="ORF">BCR26_10280</name>
</gene>
<dbReference type="RefSeq" id="WP_069697731.1">
    <property type="nucleotide sequence ID" value="NZ_JAGGMA010000018.1"/>
</dbReference>
<name>A0A1E5KZN4_9ENTE</name>
<accession>A0A1E5KZN4</accession>
<dbReference type="GO" id="GO:0003677">
    <property type="term" value="F:DNA binding"/>
    <property type="evidence" value="ECO:0007669"/>
    <property type="project" value="InterPro"/>
</dbReference>
<dbReference type="EMBL" id="MIEK01000009">
    <property type="protein sequence ID" value="OEH83308.1"/>
    <property type="molecule type" value="Genomic_DNA"/>
</dbReference>
<dbReference type="InterPro" id="IPR053163">
    <property type="entry name" value="HTH-type_regulator_Rgg"/>
</dbReference>
<dbReference type="Gene3D" id="1.25.40.10">
    <property type="entry name" value="Tetratricopeptide repeat domain"/>
    <property type="match status" value="1"/>
</dbReference>
<dbReference type="Pfam" id="PF01381">
    <property type="entry name" value="HTH_3"/>
    <property type="match status" value="1"/>
</dbReference>
<dbReference type="Proteomes" id="UP000095256">
    <property type="component" value="Unassembled WGS sequence"/>
</dbReference>
<feature type="domain" description="HTH cro/C1-type" evidence="1">
    <location>
        <begin position="8"/>
        <end position="61"/>
    </location>
</feature>
<dbReference type="AlphaFoldDB" id="A0A1E5KZN4"/>
<evidence type="ECO:0000313" key="3">
    <source>
        <dbReference type="Proteomes" id="UP000095256"/>
    </source>
</evidence>
<organism evidence="2 3">
    <name type="scientific">Enterococcus rivorum</name>
    <dbReference type="NCBI Taxonomy" id="762845"/>
    <lineage>
        <taxon>Bacteria</taxon>
        <taxon>Bacillati</taxon>
        <taxon>Bacillota</taxon>
        <taxon>Bacilli</taxon>
        <taxon>Lactobacillales</taxon>
        <taxon>Enterococcaceae</taxon>
        <taxon>Enterococcus</taxon>
    </lineage>
</organism>
<dbReference type="PROSITE" id="PS50943">
    <property type="entry name" value="HTH_CROC1"/>
    <property type="match status" value="1"/>
</dbReference>
<dbReference type="InterPro" id="IPR011990">
    <property type="entry name" value="TPR-like_helical_dom_sf"/>
</dbReference>
<keyword evidence="3" id="KW-1185">Reference proteome</keyword>
<reference evidence="2 3" key="1">
    <citation type="submission" date="2016-09" db="EMBL/GenBank/DDBJ databases">
        <authorList>
            <person name="Capua I."/>
            <person name="De Benedictis P."/>
            <person name="Joannis T."/>
            <person name="Lombin L.H."/>
            <person name="Cattoli G."/>
        </authorList>
    </citation>
    <scope>NUCLEOTIDE SEQUENCE [LARGE SCALE GENOMIC DNA]</scope>
    <source>
        <strain evidence="2 3">LMG 25899</strain>
    </source>
</reference>
<dbReference type="InterPro" id="IPR010982">
    <property type="entry name" value="Lambda_DNA-bd_dom_sf"/>
</dbReference>
<sequence>MGSFGSIIKEIRKTRKLTQKMLSEDICSQSVLSRIENNEELPNVVVMQQICKRLGVTMDQIMQSKSDEVRQVTTIFFKMANFLRHKEYEKLYSCIVDTHIEDQIYLETDWQRYYYYLGTCEYFLYGNYDKAILDLKKGLSYTFQADKMNISDYEVQLMSCIGSTYSNIGQIEEAEKYLKSSIHYFNKLPNERVNVELTKIFYNYSKFLLEQGRNEEAQIHVTQGISWAQQKTSYYYLSELFSLQSELFSLQGRHEEATEFQKLSDQVDKIEQLVI</sequence>
<comment type="caution">
    <text evidence="2">The sequence shown here is derived from an EMBL/GenBank/DDBJ whole genome shotgun (WGS) entry which is preliminary data.</text>
</comment>
<proteinExistence type="predicted"/>
<protein>
    <submittedName>
        <fullName evidence="2">Cro/Cl family transcriptional regulator</fullName>
    </submittedName>
</protein>
<evidence type="ECO:0000259" key="1">
    <source>
        <dbReference type="PROSITE" id="PS50943"/>
    </source>
</evidence>
<dbReference type="InterPro" id="IPR019734">
    <property type="entry name" value="TPR_rpt"/>
</dbReference>
<dbReference type="Pfam" id="PF13181">
    <property type="entry name" value="TPR_8"/>
    <property type="match status" value="1"/>
</dbReference>
<dbReference type="PANTHER" id="PTHR37038:SF14">
    <property type="entry name" value="TRANSCRIPTIONAL ACTIVATOR"/>
    <property type="match status" value="1"/>
</dbReference>
<evidence type="ECO:0000313" key="2">
    <source>
        <dbReference type="EMBL" id="OEH83308.1"/>
    </source>
</evidence>
<dbReference type="SUPFAM" id="SSF47413">
    <property type="entry name" value="lambda repressor-like DNA-binding domains"/>
    <property type="match status" value="1"/>
</dbReference>